<feature type="transmembrane region" description="Helical" evidence="1">
    <location>
        <begin position="49"/>
        <end position="68"/>
    </location>
</feature>
<protein>
    <submittedName>
        <fullName evidence="2">Uncharacterized protein</fullName>
    </submittedName>
</protein>
<keyword evidence="1" id="KW-0472">Membrane</keyword>
<organism evidence="2">
    <name type="scientific">Streptomyces sp. NBC_00093</name>
    <dbReference type="NCBI Taxonomy" id="2975649"/>
    <lineage>
        <taxon>Bacteria</taxon>
        <taxon>Bacillati</taxon>
        <taxon>Actinomycetota</taxon>
        <taxon>Actinomycetes</taxon>
        <taxon>Kitasatosporales</taxon>
        <taxon>Streptomycetaceae</taxon>
        <taxon>Streptomyces</taxon>
    </lineage>
</organism>
<dbReference type="Pfam" id="PF25637">
    <property type="entry name" value="DUF7942"/>
    <property type="match status" value="2"/>
</dbReference>
<proteinExistence type="predicted"/>
<dbReference type="InterPro" id="IPR057702">
    <property type="entry name" value="DUF7942"/>
</dbReference>
<feature type="transmembrane region" description="Helical" evidence="1">
    <location>
        <begin position="134"/>
        <end position="153"/>
    </location>
</feature>
<sequence>MANASRPRRLPRLRRILALATDNRPARGYLTVFAASVAVMFLFPDSGIAASPLLLTAPLSLLSIAVPFGPGTQGSWPIEALAIGYWAVWLLLCALVNAAVIGALATRTAPGARSLPLPRPQGIRGLLTPAYDNWLARGYLAVVAAAVGFFLYASYLAPDPGFAAIWPLIVTAPLSIIALLAATPLEWDSSYAWLNPLIFSAGATLPGLVNAALLGHLARMLRTPEPRLAA</sequence>
<accession>A0AAU1ZYH2</accession>
<feature type="transmembrane region" description="Helical" evidence="1">
    <location>
        <begin position="197"/>
        <end position="218"/>
    </location>
</feature>
<evidence type="ECO:0000256" key="1">
    <source>
        <dbReference type="SAM" id="Phobius"/>
    </source>
</evidence>
<evidence type="ECO:0000313" key="2">
    <source>
        <dbReference type="EMBL" id="WTT17488.1"/>
    </source>
</evidence>
<dbReference type="AlphaFoldDB" id="A0AAU1ZYH2"/>
<keyword evidence="1" id="KW-0812">Transmembrane</keyword>
<name>A0AAU1ZYH2_9ACTN</name>
<reference evidence="2" key="1">
    <citation type="submission" date="2022-10" db="EMBL/GenBank/DDBJ databases">
        <title>The complete genomes of actinobacterial strains from the NBC collection.</title>
        <authorList>
            <person name="Joergensen T.S."/>
            <person name="Alvarez Arevalo M."/>
            <person name="Sterndorff E.B."/>
            <person name="Faurdal D."/>
            <person name="Vuksanovic O."/>
            <person name="Mourched A.-S."/>
            <person name="Charusanti P."/>
            <person name="Shaw S."/>
            <person name="Blin K."/>
            <person name="Weber T."/>
        </authorList>
    </citation>
    <scope>NUCLEOTIDE SEQUENCE</scope>
    <source>
        <strain evidence="2">NBC_00093</strain>
    </source>
</reference>
<feature type="transmembrane region" description="Helical" evidence="1">
    <location>
        <begin position="26"/>
        <end position="43"/>
    </location>
</feature>
<dbReference type="NCBIfam" id="NF046119">
    <property type="entry name" value="memb_SCO4225"/>
    <property type="match status" value="2"/>
</dbReference>
<gene>
    <name evidence="2" type="ORF">OHA22_19045</name>
</gene>
<feature type="transmembrane region" description="Helical" evidence="1">
    <location>
        <begin position="165"/>
        <end position="185"/>
    </location>
</feature>
<dbReference type="EMBL" id="CP108222">
    <property type="protein sequence ID" value="WTT17488.1"/>
    <property type="molecule type" value="Genomic_DNA"/>
</dbReference>
<feature type="transmembrane region" description="Helical" evidence="1">
    <location>
        <begin position="80"/>
        <end position="105"/>
    </location>
</feature>
<keyword evidence="1" id="KW-1133">Transmembrane helix</keyword>